<sequence length="97" mass="10478">MRTFFTVLTVLVVALATSVSAAPAPVPGEDTIIGGGCSAGPIPHKSTTKSYDVWAKTQRMEHHIATESETKQKGKVQKLTPREFEPLPAYTDEKPVV</sequence>
<reference evidence="3 4" key="1">
    <citation type="submission" date="2014-06" db="EMBL/GenBank/DDBJ databases">
        <title>Evolutionary Origins and Diversification of the Mycorrhizal Mutualists.</title>
        <authorList>
            <consortium name="DOE Joint Genome Institute"/>
            <consortium name="Mycorrhizal Genomics Consortium"/>
            <person name="Kohler A."/>
            <person name="Kuo A."/>
            <person name="Nagy L.G."/>
            <person name="Floudas D."/>
            <person name="Copeland A."/>
            <person name="Barry K.W."/>
            <person name="Cichocki N."/>
            <person name="Veneault-Fourrey C."/>
            <person name="LaButti K."/>
            <person name="Lindquist E.A."/>
            <person name="Lipzen A."/>
            <person name="Lundell T."/>
            <person name="Morin E."/>
            <person name="Murat C."/>
            <person name="Riley R."/>
            <person name="Ohm R."/>
            <person name="Sun H."/>
            <person name="Tunlid A."/>
            <person name="Henrissat B."/>
            <person name="Grigoriev I.V."/>
            <person name="Hibbett D.S."/>
            <person name="Martin F."/>
        </authorList>
    </citation>
    <scope>NUCLEOTIDE SEQUENCE [LARGE SCALE GENOMIC DNA]</scope>
    <source>
        <strain evidence="3 4">SS14</strain>
    </source>
</reference>
<name>A0A0C9W5X4_SPHS4</name>
<evidence type="ECO:0000256" key="1">
    <source>
        <dbReference type="SAM" id="MobiDB-lite"/>
    </source>
</evidence>
<accession>A0A0C9W5X4</accession>
<dbReference type="EMBL" id="KN837100">
    <property type="protein sequence ID" value="KIJ47941.1"/>
    <property type="molecule type" value="Genomic_DNA"/>
</dbReference>
<proteinExistence type="predicted"/>
<dbReference type="HOGENOM" id="CLU_2348042_0_0_1"/>
<gene>
    <name evidence="3" type="ORF">M422DRAFT_248523</name>
</gene>
<dbReference type="AlphaFoldDB" id="A0A0C9W5X4"/>
<organism evidence="3 4">
    <name type="scientific">Sphaerobolus stellatus (strain SS14)</name>
    <dbReference type="NCBI Taxonomy" id="990650"/>
    <lineage>
        <taxon>Eukaryota</taxon>
        <taxon>Fungi</taxon>
        <taxon>Dikarya</taxon>
        <taxon>Basidiomycota</taxon>
        <taxon>Agaricomycotina</taxon>
        <taxon>Agaricomycetes</taxon>
        <taxon>Phallomycetidae</taxon>
        <taxon>Geastrales</taxon>
        <taxon>Sphaerobolaceae</taxon>
        <taxon>Sphaerobolus</taxon>
    </lineage>
</organism>
<evidence type="ECO:0000313" key="3">
    <source>
        <dbReference type="EMBL" id="KIJ47941.1"/>
    </source>
</evidence>
<feature type="signal peptide" evidence="2">
    <location>
        <begin position="1"/>
        <end position="21"/>
    </location>
</feature>
<dbReference type="Proteomes" id="UP000054279">
    <property type="component" value="Unassembled WGS sequence"/>
</dbReference>
<feature type="chain" id="PRO_5002205107" evidence="2">
    <location>
        <begin position="22"/>
        <end position="97"/>
    </location>
</feature>
<keyword evidence="2" id="KW-0732">Signal</keyword>
<protein>
    <submittedName>
        <fullName evidence="3">Uncharacterized protein</fullName>
    </submittedName>
</protein>
<evidence type="ECO:0000256" key="2">
    <source>
        <dbReference type="SAM" id="SignalP"/>
    </source>
</evidence>
<keyword evidence="4" id="KW-1185">Reference proteome</keyword>
<evidence type="ECO:0000313" key="4">
    <source>
        <dbReference type="Proteomes" id="UP000054279"/>
    </source>
</evidence>
<feature type="compositionally biased region" description="Basic and acidic residues" evidence="1">
    <location>
        <begin position="80"/>
        <end position="97"/>
    </location>
</feature>
<feature type="region of interest" description="Disordered" evidence="1">
    <location>
        <begin position="68"/>
        <end position="97"/>
    </location>
</feature>